<evidence type="ECO:0000256" key="9">
    <source>
        <dbReference type="SAM" id="MobiDB-lite"/>
    </source>
</evidence>
<organism evidence="12 13">
    <name type="scientific">Tilletiaria anomala (strain ATCC 24038 / CBS 436.72 / UBC 951)</name>
    <dbReference type="NCBI Taxonomy" id="1037660"/>
    <lineage>
        <taxon>Eukaryota</taxon>
        <taxon>Fungi</taxon>
        <taxon>Dikarya</taxon>
        <taxon>Basidiomycota</taxon>
        <taxon>Ustilaginomycotina</taxon>
        <taxon>Exobasidiomycetes</taxon>
        <taxon>Georgefischeriales</taxon>
        <taxon>Tilletiariaceae</taxon>
        <taxon>Tilletiaria</taxon>
    </lineage>
</organism>
<dbReference type="CDD" id="cd18793">
    <property type="entry name" value="SF2_C_SNF"/>
    <property type="match status" value="1"/>
</dbReference>
<feature type="region of interest" description="Disordered" evidence="9">
    <location>
        <begin position="548"/>
        <end position="573"/>
    </location>
</feature>
<feature type="region of interest" description="Disordered" evidence="9">
    <location>
        <begin position="304"/>
        <end position="345"/>
    </location>
</feature>
<protein>
    <submittedName>
        <fullName evidence="12">Uncharacterized protein</fullName>
    </submittedName>
</protein>
<dbReference type="InterPro" id="IPR027417">
    <property type="entry name" value="P-loop_NTPase"/>
</dbReference>
<evidence type="ECO:0000256" key="5">
    <source>
        <dbReference type="ARBA" id="ARBA00022806"/>
    </source>
</evidence>
<evidence type="ECO:0000256" key="1">
    <source>
        <dbReference type="ARBA" id="ARBA00004123"/>
    </source>
</evidence>
<keyword evidence="2" id="KW-0677">Repeat</keyword>
<dbReference type="GO" id="GO:0003677">
    <property type="term" value="F:DNA binding"/>
    <property type="evidence" value="ECO:0007669"/>
    <property type="project" value="UniProtKB-KW"/>
</dbReference>
<evidence type="ECO:0000256" key="7">
    <source>
        <dbReference type="ARBA" id="ARBA00023125"/>
    </source>
</evidence>
<dbReference type="HOGENOM" id="CLU_000315_1_1_1"/>
<feature type="region of interest" description="Disordered" evidence="9">
    <location>
        <begin position="406"/>
        <end position="481"/>
    </location>
</feature>
<feature type="compositionally biased region" description="Basic and acidic residues" evidence="9">
    <location>
        <begin position="316"/>
        <end position="339"/>
    </location>
</feature>
<dbReference type="InterPro" id="IPR000330">
    <property type="entry name" value="SNF2_N"/>
</dbReference>
<dbReference type="PANTHER" id="PTHR36498">
    <property type="entry name" value="TATA-BINDING PROTEIN-ASSOCIATED FACTOR 172"/>
    <property type="match status" value="1"/>
</dbReference>
<evidence type="ECO:0000313" key="13">
    <source>
        <dbReference type="Proteomes" id="UP000027361"/>
    </source>
</evidence>
<dbReference type="SUPFAM" id="SSF52540">
    <property type="entry name" value="P-loop containing nucleoside triphosphate hydrolases"/>
    <property type="match status" value="2"/>
</dbReference>
<proteinExistence type="predicted"/>
<dbReference type="EMBL" id="JMSN01000002">
    <property type="protein sequence ID" value="KDN53370.1"/>
    <property type="molecule type" value="Genomic_DNA"/>
</dbReference>
<keyword evidence="4" id="KW-0378">Hydrolase</keyword>
<dbReference type="Pfam" id="PF00271">
    <property type="entry name" value="Helicase_C"/>
    <property type="match status" value="1"/>
</dbReference>
<evidence type="ECO:0000256" key="4">
    <source>
        <dbReference type="ARBA" id="ARBA00022801"/>
    </source>
</evidence>
<keyword evidence="7" id="KW-0238">DNA-binding</keyword>
<keyword evidence="8" id="KW-0539">Nucleus</keyword>
<evidence type="ECO:0000256" key="3">
    <source>
        <dbReference type="ARBA" id="ARBA00022741"/>
    </source>
</evidence>
<dbReference type="GO" id="GO:0005524">
    <property type="term" value="F:ATP binding"/>
    <property type="evidence" value="ECO:0007669"/>
    <property type="project" value="UniProtKB-KW"/>
</dbReference>
<feature type="compositionally biased region" description="Low complexity" evidence="9">
    <location>
        <begin position="304"/>
        <end position="314"/>
    </location>
</feature>
<dbReference type="InParanoid" id="A0A066WRV1"/>
<dbReference type="Pfam" id="PF00176">
    <property type="entry name" value="SNF2-rel_dom"/>
    <property type="match status" value="1"/>
</dbReference>
<feature type="region of interest" description="Disordered" evidence="9">
    <location>
        <begin position="183"/>
        <end position="228"/>
    </location>
</feature>
<dbReference type="InterPro" id="IPR001650">
    <property type="entry name" value="Helicase_C-like"/>
</dbReference>
<dbReference type="PROSITE" id="PS51192">
    <property type="entry name" value="HELICASE_ATP_BIND_1"/>
    <property type="match status" value="1"/>
</dbReference>
<dbReference type="GO" id="GO:0017025">
    <property type="term" value="F:TBP-class protein binding"/>
    <property type="evidence" value="ECO:0007669"/>
    <property type="project" value="InterPro"/>
</dbReference>
<dbReference type="SMART" id="SM00490">
    <property type="entry name" value="HELICc"/>
    <property type="match status" value="1"/>
</dbReference>
<dbReference type="InterPro" id="IPR038718">
    <property type="entry name" value="SNF2-like_sf"/>
</dbReference>
<evidence type="ECO:0000256" key="2">
    <source>
        <dbReference type="ARBA" id="ARBA00022737"/>
    </source>
</evidence>
<dbReference type="Gene3D" id="1.25.10.10">
    <property type="entry name" value="Leucine-rich Repeat Variant"/>
    <property type="match status" value="2"/>
</dbReference>
<accession>A0A066WRV1</accession>
<dbReference type="InterPro" id="IPR044972">
    <property type="entry name" value="Mot1"/>
</dbReference>
<keyword evidence="6" id="KW-0067">ATP-binding</keyword>
<dbReference type="STRING" id="1037660.A0A066WRV1"/>
<feature type="region of interest" description="Disordered" evidence="9">
    <location>
        <begin position="82"/>
        <end position="113"/>
    </location>
</feature>
<sequence length="2155" mass="229908">MSSSLHAATSSSQIVAVATTRLDRLVSLLETGSTLAVKQTAAQQLGQIAALSVRGGGTGLGAGTSAGTDATAGDAGVSSALNNAGGGTVKSEKQASQAGDVERQEAQHASGSNIKLEDLSAASATAYHGLDGDWHESVYLLAKVLPHLRSKSWDTRVAAASAIEVICRASGVWDVRSGSSLVEDGGGAHQGKVQTVKKEEADGDGDASMANGSIHSAEQREEDPLPPDTLSFRTFSLANLLATGPKLLSSAGKEYILTGGSVAERLAAAKRNLKSLGLDMGGPTGVGDDGNDLGLDVEAELRAGEAQQEQQQAQSDSKEDSPSAALDREGPGLRIDRSSKAPLSSLPQPCVGLASASAASSFGSAAAAAPTGGKQSWLVASPTLASPSLSISASSGHSGSALPTMAAAAVAEQEPPAPAEVDLSKLSARERNQLKRKRKMEGKGSVAGGDSSGASTATPSRSAGATTPLGRRASEYSEKTRVVESPAAAAAGTAFSNGSVANADRLRIKSPTPSAVGLDARHSDAAAASKATNGEARDHLCAIAAPTARPSSSLQTPSVEQPTPSPEVATPVSSAKDGSALLAPAGEWPFQLVAQVLAADLFNAQWEIRHGAALGLREVIRTQGACAGMCVGSGGGGAEKFANGEGGGTGSQSASEASRNVALHGRWCEDMAIRLLSVLSLDRLGDFIFDHVVAPVRETASQTLAALFRVMPNVVQRETHACLIAMILQDYLDASPRAAAGASDALDKFAIGRGVKGYSWEVRHAGLLGLKYELALRDEAAGVQKQDGEVGTLREIVNMATLALRDEDDDIRGVAASMLIPAANEIVTHLHDMLPRVIHQLWECLEHARDDLSSSLSSIMDLLSTLMQNSVVITLMRSSASRPLPQLIPLVYPFFRHTISSVRAAAVRAIVTFLGMRDAVPSWADDRIFRLLFQNMVVEEKPDIRQHSANAWATLLSAFASDPAWLASTLGPHVTRFYAILMTPLGHRFDPSLFYRPTGAAANGAHDVDKSMLAQDLTLVGMDSIIRGRLSAAMALGEVLALWPAERVGADFESQLDAYLSSSSALQRCLAAAVLQEWAEACWRRSESVIATSPSAQKLSAKMIGILESPAPITYAEMTTLLLRTQTECQALCNMFVRDGKLARDAVPVLSSTVDPTGHDASAFSLASAKTIAGETYQALLPKISKRTQKTALPLLQQKHRVVVASIGFYETAKSKQDTQMFASVASAVIALGSLPDKLNPIIRSIMNSVKFEESRDLQERSAMAVAHLIEVCCRSGAKSNPSGKVVKNLCAFVCQDTSITPVFEASSHIFEGILSIKDASIGVKKDESEGTPEEAEGRLIRRGAQVALAAIAKRFGASLFTSVAGLWDSIASALDAVTASKQPDELDNVLASGSAQALLDGLNVLQTVLPHVAIELHTAVIELLPKLTLALQSKFAVIRSAAAQTIAASAQQITSSTMLHIVHHIIPLLNDATLLRNRQGAAEAIALTVGALDLDVLPYLIFLIVPLLGRMGDPSDDVRLLAASTFGILVKMVPLEAGLPDPVGFPTELLDKRQEQRLFLEQLLGNNKVQHYEIPVSLNVELRKYQQDGVNWMAFLSKYQLHGVLCDDMGLGKTLQSIAILASKHYERDQRYKATGSPDSKPLPSLVICPPTLTGHWVFEIRKYATNLRPLLFGGLPAERALLLNDIPKHDVIVMSYDVVRNDIASLSPIAWNYCILDEGHIIKNAKTKTTKAVKTLKANHRLLLSGTPIQNSVLELWSLFDFLMPGFLGTEKAFHERFSKPILATRDGKATAKEREAAALALEALHKQVLPFVLRRLKDDVLDDLPPKIIQDIECELGDVQRQLYDDFTKAQSGSLEDMSSGGEDGKQHVFQTLQYLRKLVNHPKLVMDDNNPKHLAIKQKLAKSGEQLQSIAHAPKLQALRQLLNDCGIGQTPLSEGEGAIETTVSQHRVLVFCQMKQMIDIIEHDLFKKHMPSVTYMRLDGSVSAEKRFDVVQTFNSDPSIDVLLLTTQVGGLGLTLTSADTVIFVEHDWNPMKDLQAMDRAHRLGQKKVVSVYRLITKNTLEAKIMGLQRFKMNLANTVVSQQNADSLEAMDTDQVLDLFNVNGDNAVAGGETAKVEGKGTISQKALLESLQSMPDAEENEYAGMTAWRG</sequence>
<comment type="caution">
    <text evidence="12">The sequence shown here is derived from an EMBL/GenBank/DDBJ whole genome shotgun (WGS) entry which is preliminary data.</text>
</comment>
<feature type="compositionally biased region" description="Basic and acidic residues" evidence="9">
    <location>
        <begin position="472"/>
        <end position="481"/>
    </location>
</feature>
<dbReference type="SUPFAM" id="SSF48371">
    <property type="entry name" value="ARM repeat"/>
    <property type="match status" value="1"/>
</dbReference>
<feature type="domain" description="Helicase C-terminal" evidence="11">
    <location>
        <begin position="1939"/>
        <end position="2091"/>
    </location>
</feature>
<gene>
    <name evidence="12" type="ORF">K437DRAFT_253065</name>
</gene>
<reference evidence="12 13" key="1">
    <citation type="submission" date="2014-05" db="EMBL/GenBank/DDBJ databases">
        <title>Draft genome sequence of a rare smut relative, Tilletiaria anomala UBC 951.</title>
        <authorList>
            <consortium name="DOE Joint Genome Institute"/>
            <person name="Toome M."/>
            <person name="Kuo A."/>
            <person name="Henrissat B."/>
            <person name="Lipzen A."/>
            <person name="Tritt A."/>
            <person name="Yoshinaga Y."/>
            <person name="Zane M."/>
            <person name="Barry K."/>
            <person name="Grigoriev I.V."/>
            <person name="Spatafora J.W."/>
            <person name="Aimea M.C."/>
        </authorList>
    </citation>
    <scope>NUCLEOTIDE SEQUENCE [LARGE SCALE GENOMIC DNA]</scope>
    <source>
        <strain evidence="12 13">UBC 951</strain>
    </source>
</reference>
<keyword evidence="5" id="KW-0347">Helicase</keyword>
<dbReference type="Gene3D" id="3.40.50.10810">
    <property type="entry name" value="Tandem AAA-ATPase domain"/>
    <property type="match status" value="1"/>
</dbReference>
<keyword evidence="13" id="KW-1185">Reference proteome</keyword>
<dbReference type="InterPro" id="IPR044078">
    <property type="entry name" value="Mot1_ATP-bd"/>
</dbReference>
<dbReference type="Gene3D" id="3.40.50.300">
    <property type="entry name" value="P-loop containing nucleotide triphosphate hydrolases"/>
    <property type="match status" value="1"/>
</dbReference>
<dbReference type="PROSITE" id="PS51194">
    <property type="entry name" value="HELICASE_CTER"/>
    <property type="match status" value="1"/>
</dbReference>
<dbReference type="FunFam" id="3.40.50.300:FF:001793">
    <property type="entry name" value="TATA-binding protein-associated factor"/>
    <property type="match status" value="1"/>
</dbReference>
<dbReference type="InterPro" id="IPR011989">
    <property type="entry name" value="ARM-like"/>
</dbReference>
<evidence type="ECO:0000259" key="10">
    <source>
        <dbReference type="PROSITE" id="PS51192"/>
    </source>
</evidence>
<evidence type="ECO:0000256" key="8">
    <source>
        <dbReference type="ARBA" id="ARBA00023242"/>
    </source>
</evidence>
<keyword evidence="3" id="KW-0547">Nucleotide-binding</keyword>
<dbReference type="CDD" id="cd17999">
    <property type="entry name" value="DEXHc_Mot1"/>
    <property type="match status" value="1"/>
</dbReference>
<dbReference type="GO" id="GO:0016887">
    <property type="term" value="F:ATP hydrolysis activity"/>
    <property type="evidence" value="ECO:0007669"/>
    <property type="project" value="InterPro"/>
</dbReference>
<dbReference type="OrthoDB" id="10252227at2759"/>
<dbReference type="PANTHER" id="PTHR36498:SF1">
    <property type="entry name" value="TATA-BINDING PROTEIN-ASSOCIATED FACTOR 172"/>
    <property type="match status" value="1"/>
</dbReference>
<dbReference type="GO" id="GO:0005634">
    <property type="term" value="C:nucleus"/>
    <property type="evidence" value="ECO:0007669"/>
    <property type="project" value="UniProtKB-SubCell"/>
</dbReference>
<dbReference type="FunFam" id="3.40.50.10810:FF:000009">
    <property type="entry name" value="B-TFIID TATA-box-binding protein-associated factor 1"/>
    <property type="match status" value="1"/>
</dbReference>
<dbReference type="InterPro" id="IPR049730">
    <property type="entry name" value="SNF2/RAD54-like_C"/>
</dbReference>
<dbReference type="InterPro" id="IPR016024">
    <property type="entry name" value="ARM-type_fold"/>
</dbReference>
<evidence type="ECO:0000256" key="6">
    <source>
        <dbReference type="ARBA" id="ARBA00022840"/>
    </source>
</evidence>
<dbReference type="InterPro" id="IPR022707">
    <property type="entry name" value="Mot1_central_dom"/>
</dbReference>
<feature type="domain" description="Helicase ATP-binding" evidence="10">
    <location>
        <begin position="1595"/>
        <end position="1768"/>
    </location>
</feature>
<dbReference type="Proteomes" id="UP000027361">
    <property type="component" value="Unassembled WGS sequence"/>
</dbReference>
<dbReference type="SMART" id="SM00487">
    <property type="entry name" value="DEXDc"/>
    <property type="match status" value="1"/>
</dbReference>
<name>A0A066WRV1_TILAU</name>
<evidence type="ECO:0000259" key="11">
    <source>
        <dbReference type="PROSITE" id="PS51194"/>
    </source>
</evidence>
<feature type="compositionally biased region" description="Polar residues" evidence="9">
    <location>
        <begin position="549"/>
        <end position="562"/>
    </location>
</feature>
<dbReference type="Pfam" id="PF12054">
    <property type="entry name" value="DUF3535"/>
    <property type="match status" value="1"/>
</dbReference>
<dbReference type="FunCoup" id="A0A066WRV1">
    <property type="interactions" value="711"/>
</dbReference>
<dbReference type="GeneID" id="25263474"/>
<evidence type="ECO:0000313" key="12">
    <source>
        <dbReference type="EMBL" id="KDN53370.1"/>
    </source>
</evidence>
<comment type="subcellular location">
    <subcellularLocation>
        <location evidence="1">Nucleus</location>
    </subcellularLocation>
</comment>
<dbReference type="InterPro" id="IPR014001">
    <property type="entry name" value="Helicase_ATP-bd"/>
</dbReference>
<dbReference type="RefSeq" id="XP_013246209.1">
    <property type="nucleotide sequence ID" value="XM_013390755.1"/>
</dbReference>
<dbReference type="OMA" id="WYSDIAC"/>
<dbReference type="GO" id="GO:0004386">
    <property type="term" value="F:helicase activity"/>
    <property type="evidence" value="ECO:0007669"/>
    <property type="project" value="UniProtKB-KW"/>
</dbReference>